<evidence type="ECO:0000256" key="4">
    <source>
        <dbReference type="ARBA" id="ARBA00022679"/>
    </source>
</evidence>
<feature type="domain" description="Aminotransferase class I/classII large" evidence="7">
    <location>
        <begin position="100"/>
        <end position="452"/>
    </location>
</feature>
<evidence type="ECO:0000259" key="7">
    <source>
        <dbReference type="Pfam" id="PF00155"/>
    </source>
</evidence>
<dbReference type="PANTHER" id="PTHR42790">
    <property type="entry name" value="AMINOTRANSFERASE"/>
    <property type="match status" value="1"/>
</dbReference>
<evidence type="ECO:0000256" key="2">
    <source>
        <dbReference type="ARBA" id="ARBA00007441"/>
    </source>
</evidence>
<evidence type="ECO:0000313" key="8">
    <source>
        <dbReference type="EMBL" id="KAK7466098.1"/>
    </source>
</evidence>
<dbReference type="Pfam" id="PF00155">
    <property type="entry name" value="Aminotran_1_2"/>
    <property type="match status" value="1"/>
</dbReference>
<dbReference type="PANTHER" id="PTHR42790:SF19">
    <property type="entry name" value="KYNURENINE_ALPHA-AMINOADIPATE AMINOTRANSFERASE, MITOCHONDRIAL"/>
    <property type="match status" value="1"/>
</dbReference>
<keyword evidence="5" id="KW-0663">Pyridoxal phosphate</keyword>
<keyword evidence="9" id="KW-1185">Reference proteome</keyword>
<organism evidence="8 9">
    <name type="scientific">Marasmiellus scandens</name>
    <dbReference type="NCBI Taxonomy" id="2682957"/>
    <lineage>
        <taxon>Eukaryota</taxon>
        <taxon>Fungi</taxon>
        <taxon>Dikarya</taxon>
        <taxon>Basidiomycota</taxon>
        <taxon>Agaricomycotina</taxon>
        <taxon>Agaricomycetes</taxon>
        <taxon>Agaricomycetidae</taxon>
        <taxon>Agaricales</taxon>
        <taxon>Marasmiineae</taxon>
        <taxon>Omphalotaceae</taxon>
        <taxon>Marasmiellus</taxon>
    </lineage>
</organism>
<evidence type="ECO:0000313" key="9">
    <source>
        <dbReference type="Proteomes" id="UP001498398"/>
    </source>
</evidence>
<protein>
    <recommendedName>
        <fullName evidence="7">Aminotransferase class I/classII large domain-containing protein</fullName>
    </recommendedName>
</protein>
<evidence type="ECO:0000256" key="6">
    <source>
        <dbReference type="SAM" id="MobiDB-lite"/>
    </source>
</evidence>
<sequence>MSAQTPKPKITKLPASHYDQFLSINAKERKPSPIRGLFPLEKTPGVISLLAGKPNVSTFPFTSFNFTARDPLKASSGPGTGTDADKDQDISVQIDSQDLATGLQYGDTAGIPSLLRWLEGLQEKMHGRKVGGDEGWKVFVGSGSQDLIYKAVQAVLDPGDPIFVESPVYAGVIPMFQSLHCEQVEIGTDAHGICSDSLRKILEEWPEGKRKPKVLYTVPYGCNPTGMTATVERRKEVLKLAREHNFIIFEDDPYYYLYYGAAQRPPSYFTLEATEPSNSSGEAEVGRVLRFDSLSKILSAGMRIGWASGPEVLLGAIERHTATSNLQTSSLTQIIAHSLLSTWGYDTFLLHTEHVSQFYKEKRDVFQNAMEKHMAGLAEWVQPESGMFFWFKLGTAGEEADSKSLIEGPAFSNGVLTLPGTVFLPNGRKSAFVRASFSLLGEEEVDEALRRLSETVKSVKEGRA</sequence>
<dbReference type="Gene3D" id="3.40.640.10">
    <property type="entry name" value="Type I PLP-dependent aspartate aminotransferase-like (Major domain)"/>
    <property type="match status" value="1"/>
</dbReference>
<dbReference type="Proteomes" id="UP001498398">
    <property type="component" value="Unassembled WGS sequence"/>
</dbReference>
<reference evidence="8 9" key="1">
    <citation type="submission" date="2024-01" db="EMBL/GenBank/DDBJ databases">
        <title>A draft genome for the cacao thread blight pathogen Marasmiellus scandens.</title>
        <authorList>
            <person name="Baruah I.K."/>
            <person name="Leung J."/>
            <person name="Bukari Y."/>
            <person name="Amoako-Attah I."/>
            <person name="Meinhardt L.W."/>
            <person name="Bailey B.A."/>
            <person name="Cohen S.P."/>
        </authorList>
    </citation>
    <scope>NUCLEOTIDE SEQUENCE [LARGE SCALE GENOMIC DNA]</scope>
    <source>
        <strain evidence="8 9">GH-19</strain>
    </source>
</reference>
<dbReference type="EMBL" id="JBANRG010000005">
    <property type="protein sequence ID" value="KAK7466098.1"/>
    <property type="molecule type" value="Genomic_DNA"/>
</dbReference>
<comment type="similarity">
    <text evidence="2">Belongs to the class-I pyridoxal-phosphate-dependent aminotransferase family.</text>
</comment>
<dbReference type="SUPFAM" id="SSF53383">
    <property type="entry name" value="PLP-dependent transferases"/>
    <property type="match status" value="1"/>
</dbReference>
<evidence type="ECO:0000256" key="1">
    <source>
        <dbReference type="ARBA" id="ARBA00001933"/>
    </source>
</evidence>
<accession>A0ABR1JTW7</accession>
<proteinExistence type="inferred from homology"/>
<dbReference type="InterPro" id="IPR015421">
    <property type="entry name" value="PyrdxlP-dep_Trfase_major"/>
</dbReference>
<evidence type="ECO:0000256" key="5">
    <source>
        <dbReference type="ARBA" id="ARBA00022898"/>
    </source>
</evidence>
<dbReference type="InterPro" id="IPR050859">
    <property type="entry name" value="Class-I_PLP-dep_aminotransf"/>
</dbReference>
<dbReference type="InterPro" id="IPR004839">
    <property type="entry name" value="Aminotransferase_I/II_large"/>
</dbReference>
<comment type="cofactor">
    <cofactor evidence="1">
        <name>pyridoxal 5'-phosphate</name>
        <dbReference type="ChEBI" id="CHEBI:597326"/>
    </cofactor>
</comment>
<comment type="caution">
    <text evidence="8">The sequence shown here is derived from an EMBL/GenBank/DDBJ whole genome shotgun (WGS) entry which is preliminary data.</text>
</comment>
<evidence type="ECO:0000256" key="3">
    <source>
        <dbReference type="ARBA" id="ARBA00022576"/>
    </source>
</evidence>
<name>A0ABR1JTW7_9AGAR</name>
<feature type="region of interest" description="Disordered" evidence="6">
    <location>
        <begin position="70"/>
        <end position="90"/>
    </location>
</feature>
<dbReference type="InterPro" id="IPR015424">
    <property type="entry name" value="PyrdxlP-dep_Trfase"/>
</dbReference>
<gene>
    <name evidence="8" type="ORF">VKT23_004823</name>
</gene>
<keyword evidence="3" id="KW-0032">Aminotransferase</keyword>
<dbReference type="CDD" id="cd00609">
    <property type="entry name" value="AAT_like"/>
    <property type="match status" value="1"/>
</dbReference>
<keyword evidence="4" id="KW-0808">Transferase</keyword>